<protein>
    <submittedName>
        <fullName evidence="4">Cna B-type domain-containing protein</fullName>
    </submittedName>
</protein>
<proteinExistence type="predicted"/>
<gene>
    <name evidence="4" type="ORF">HGO97_021450</name>
</gene>
<name>A0ABS6D9T1_9FIRM</name>
<keyword evidence="2" id="KW-1133">Transmembrane helix</keyword>
<dbReference type="InterPro" id="IPR037524">
    <property type="entry name" value="PA14/GLEYA"/>
</dbReference>
<dbReference type="Pfam" id="PF05738">
    <property type="entry name" value="Cna_B"/>
    <property type="match status" value="2"/>
</dbReference>
<dbReference type="Proteomes" id="UP000723714">
    <property type="component" value="Unassembled WGS sequence"/>
</dbReference>
<feature type="domain" description="PA14" evidence="3">
    <location>
        <begin position="740"/>
        <end position="937"/>
    </location>
</feature>
<reference evidence="4 5" key="1">
    <citation type="submission" date="2021-06" db="EMBL/GenBank/DDBJ databases">
        <title>Faecalicatena sp. nov. isolated from porcine feces.</title>
        <authorList>
            <person name="Oh B.S."/>
            <person name="Lee J.H."/>
        </authorList>
    </citation>
    <scope>NUCLEOTIDE SEQUENCE [LARGE SCALE GENOMIC DNA]</scope>
    <source>
        <strain evidence="4 5">AGMB00832</strain>
    </source>
</reference>
<organism evidence="4 5">
    <name type="scientific">Faecalicatena faecalis</name>
    <dbReference type="NCBI Taxonomy" id="2726362"/>
    <lineage>
        <taxon>Bacteria</taxon>
        <taxon>Bacillati</taxon>
        <taxon>Bacillota</taxon>
        <taxon>Clostridia</taxon>
        <taxon>Lachnospirales</taxon>
        <taxon>Lachnospiraceae</taxon>
        <taxon>Faecalicatena</taxon>
    </lineage>
</organism>
<evidence type="ECO:0000313" key="5">
    <source>
        <dbReference type="Proteomes" id="UP000723714"/>
    </source>
</evidence>
<dbReference type="PROSITE" id="PS51820">
    <property type="entry name" value="PA14"/>
    <property type="match status" value="1"/>
</dbReference>
<feature type="transmembrane region" description="Helical" evidence="2">
    <location>
        <begin position="1669"/>
        <end position="1689"/>
    </location>
</feature>
<sequence>MKMLKRWLAFFVVIVLLIGVAFNSRGPLIASQVDGTTEGTADPSAASAEGEQQVPEGQDQQSQEIEGTEGTIPEEPQASEGQEQVQEPQEQAQPTPEQEEPKTDEKQPEEKKEEEKPEVHQDAMELKQQMTDENGTVICTVTANIPEGTFEANTSDVTMEVGYVAADTTEQIKALMEKSIADDKMLGEYFMYDVKFKVNGEQVEPGKEIQITFEPNSFQVKDTKKAVIFYYNEANSPAGNTEAELVGITQRADKIQELQNAGQSIDAVDDYDLSEISLREDGSAEKVMMEGRRSTVYGCYLVEEKPVEPDEKESVESKEENIQPETLNYEDDDVIITVSADKIGVFPENATLQVLPIKKDESQTEEQYKEVEEQLNKRAENEDYDIAGFLAYDISFINDKGEEVEPNGNVKVTIDYKNEVLPEDVTTADEKNLDVTVMHLEEDEKGAVKEVVDMAEDESTEAAVETTDDTKVKKAEFVTDSFSYFTVTWKGYQTTKSIDIKFVDEAGYEINLSDDSKALDGITFTTSQEFKMSDITESGSQKKYYAITDKKGQSYTFKKAVNDWNWTEGNVSGTDISALRYKDNQIKWKKKGEFSYTDHDSRDAFYFMYGKVKASIKELPTESDNIKISLYNYNRDIKNPGINTLQNSGFGFYSGNGEKDGKSGYSGAFTNSGKQGIFQGIVKANLSNGTPVLNNTRGSSMGYLFGNGDNEAVTKYEGLSGLFQKDEDGYYYYDSLRNAAVLKGNQIKVYDGTVCGEDFTFGNFLPFNDEYLKTGTNHLNSIPRNITDMWFGMNVGMNFYQPRDGRINNQDMIFEFRGDDDVWVFIDGMLVLDIGGIHGKLDGSINFNSGQVVAAGKQTTLWESFYKAYEEQGLSKSQIYDKLDSIFNKRDGQFTSFKNYSSHKFEFFYLERGGGASNCKIKFNMPRIPEESVMITKEVVNDNDEMVDYSSDIDFQFSIKKNDQTLVNTNYLIYENSQQIGAGITDESGQFKLKHGQSAVFEGFKVTDNYEVKELGAYLDGYEVEFDNTILVKHKETEGTTTINSVTTGKLDVDEISSAVFKNKVTNTGNLYIKKTLSSGSSELVNKEFPIQVNIQGKPYSGSYSKDGKTYITKDGVIGIKKDQTVQITGLPYGTSFEILEQQDGSYLPTYTITGSAYDIVLPEYDNDGILVNGAFSASGKIAGDSTVEIKNSAVKIQTGTTSVDVTKTWKDFEKYDLPEYVEVTLYEDTNRNEQYDKDVDMLVPGMSPIRLTDKNDWKGTWVNLPADVDYVVKESYPEGYKLFNTIITNSITEVKPVYTDGNIFKHSPNNGTMFNLGKNNILLVKETSNSYFLWTPYDLGLNQKDINSIVELMKPYLKGSGNLNEDNISYKFGAVNSGGNASGITLNETDKGWTLKFTDTSIWALFWNFSYNRVETIKLENTIDDNLKTQVSVNKVWQGDNESTRPNHITVQLYKNGEPEGESVNITRDKKWKYTFTDLDYYSYDSEKGKYIKNEYSVKEIEIGNETVDVNGQANGYQSNINKNDDGSFTITNAMEWQIAKVSNKSNDIKLPDAVFKLWTGDMSGDNIQPIYGKSDNVGIVKWYQDSMCQRPMEGSIPDGTYKLTEEQAPIGYAKSGEVWSITIYNGGVTEITSTNGEVFKNQIEGKWTFYFKNSAVYNLPESGGSGIFWYTAGGTLLMCLAGLLALYKNKRKRGANISI</sequence>
<evidence type="ECO:0000256" key="1">
    <source>
        <dbReference type="SAM" id="MobiDB-lite"/>
    </source>
</evidence>
<dbReference type="InterPro" id="IPR008454">
    <property type="entry name" value="Collagen-bd_Cna-like_B-typ_dom"/>
</dbReference>
<keyword evidence="2" id="KW-0472">Membrane</keyword>
<dbReference type="EMBL" id="JABACJ020000032">
    <property type="protein sequence ID" value="MBU3878373.1"/>
    <property type="molecule type" value="Genomic_DNA"/>
</dbReference>
<dbReference type="Pfam" id="PF24547">
    <property type="entry name" value="DUF7601"/>
    <property type="match status" value="2"/>
</dbReference>
<keyword evidence="2" id="KW-0812">Transmembrane</keyword>
<evidence type="ECO:0000256" key="2">
    <source>
        <dbReference type="SAM" id="Phobius"/>
    </source>
</evidence>
<dbReference type="InterPro" id="IPR041033">
    <property type="entry name" value="SpaA_PFL_dom_1"/>
</dbReference>
<dbReference type="RefSeq" id="WP_216245091.1">
    <property type="nucleotide sequence ID" value="NZ_JABACJ020000032.1"/>
</dbReference>
<accession>A0ABS6D9T1</accession>
<evidence type="ECO:0000259" key="3">
    <source>
        <dbReference type="PROSITE" id="PS51820"/>
    </source>
</evidence>
<dbReference type="NCBIfam" id="TIGR01167">
    <property type="entry name" value="LPXTG_anchor"/>
    <property type="match status" value="1"/>
</dbReference>
<dbReference type="CDD" id="cd00222">
    <property type="entry name" value="CollagenBindB"/>
    <property type="match status" value="1"/>
</dbReference>
<evidence type="ECO:0000313" key="4">
    <source>
        <dbReference type="EMBL" id="MBU3878373.1"/>
    </source>
</evidence>
<feature type="compositionally biased region" description="Low complexity" evidence="1">
    <location>
        <begin position="63"/>
        <end position="96"/>
    </location>
</feature>
<feature type="region of interest" description="Disordered" evidence="1">
    <location>
        <begin position="33"/>
        <end position="121"/>
    </location>
</feature>
<keyword evidence="5" id="KW-1185">Reference proteome</keyword>
<comment type="caution">
    <text evidence="4">The sequence shown here is derived from an EMBL/GenBank/DDBJ whole genome shotgun (WGS) entry which is preliminary data.</text>
</comment>
<dbReference type="Pfam" id="PF17802">
    <property type="entry name" value="SpaA"/>
    <property type="match status" value="1"/>
</dbReference>
<feature type="compositionally biased region" description="Basic and acidic residues" evidence="1">
    <location>
        <begin position="99"/>
        <end position="121"/>
    </location>
</feature>
<dbReference type="InterPro" id="IPR055382">
    <property type="entry name" value="DUF7601"/>
</dbReference>